<gene>
    <name evidence="1" type="primary">thiS</name>
    <name evidence="1" type="ORF">PQ465_13750</name>
</gene>
<dbReference type="Gene3D" id="3.10.20.30">
    <property type="match status" value="1"/>
</dbReference>
<reference evidence="1 2" key="1">
    <citation type="submission" date="2023-02" db="EMBL/GenBank/DDBJ databases">
        <title>Genome sequence of Sphingobacterium sp. KACC 22765.</title>
        <authorList>
            <person name="Kim S."/>
            <person name="Heo J."/>
            <person name="Kwon S.-W."/>
        </authorList>
    </citation>
    <scope>NUCLEOTIDE SEQUENCE [LARGE SCALE GENOMIC DNA]</scope>
    <source>
        <strain evidence="1 2">KACC 22765</strain>
    </source>
</reference>
<organism evidence="1 2">
    <name type="scientific">Sphingobacterium oryzagri</name>
    <dbReference type="NCBI Taxonomy" id="3025669"/>
    <lineage>
        <taxon>Bacteria</taxon>
        <taxon>Pseudomonadati</taxon>
        <taxon>Bacteroidota</taxon>
        <taxon>Sphingobacteriia</taxon>
        <taxon>Sphingobacteriales</taxon>
        <taxon>Sphingobacteriaceae</taxon>
        <taxon>Sphingobacterium</taxon>
    </lineage>
</organism>
<dbReference type="Proteomes" id="UP001221558">
    <property type="component" value="Chromosome"/>
</dbReference>
<sequence>MQITINKKIHHLTEPYPLSLQEALHLLVPDLKAKGIAVALNDQVVPRTLWSETPIADQADLLIITATQGG</sequence>
<name>A0ABY7WD25_9SPHI</name>
<accession>A0ABY7WD25</accession>
<proteinExistence type="predicted"/>
<protein>
    <submittedName>
        <fullName evidence="1">Sulfur carrier protein ThiS</fullName>
    </submittedName>
</protein>
<evidence type="ECO:0000313" key="2">
    <source>
        <dbReference type="Proteomes" id="UP001221558"/>
    </source>
</evidence>
<dbReference type="SUPFAM" id="SSF54285">
    <property type="entry name" value="MoaD/ThiS"/>
    <property type="match status" value="1"/>
</dbReference>
<dbReference type="InterPro" id="IPR003749">
    <property type="entry name" value="ThiS/MoaD-like"/>
</dbReference>
<dbReference type="InterPro" id="IPR016155">
    <property type="entry name" value="Mopterin_synth/thiamin_S_b"/>
</dbReference>
<evidence type="ECO:0000313" key="1">
    <source>
        <dbReference type="EMBL" id="WDF67370.1"/>
    </source>
</evidence>
<dbReference type="InterPro" id="IPR012675">
    <property type="entry name" value="Beta-grasp_dom_sf"/>
</dbReference>
<dbReference type="InterPro" id="IPR010035">
    <property type="entry name" value="Thi_S"/>
</dbReference>
<dbReference type="EMBL" id="CP117880">
    <property type="protein sequence ID" value="WDF67370.1"/>
    <property type="molecule type" value="Genomic_DNA"/>
</dbReference>
<keyword evidence="2" id="KW-1185">Reference proteome</keyword>
<dbReference type="CDD" id="cd00565">
    <property type="entry name" value="Ubl_ThiS"/>
    <property type="match status" value="1"/>
</dbReference>
<dbReference type="Pfam" id="PF02597">
    <property type="entry name" value="ThiS"/>
    <property type="match status" value="1"/>
</dbReference>
<dbReference type="RefSeq" id="WP_274266100.1">
    <property type="nucleotide sequence ID" value="NZ_CP117880.1"/>
</dbReference>
<dbReference type="NCBIfam" id="TIGR01683">
    <property type="entry name" value="thiS"/>
    <property type="match status" value="1"/>
</dbReference>